<comment type="caution">
    <text evidence="4">The sequence shown here is derived from an EMBL/GenBank/DDBJ whole genome shotgun (WGS) entry which is preliminary data.</text>
</comment>
<evidence type="ECO:0000313" key="4">
    <source>
        <dbReference type="EMBL" id="KAK6500099.1"/>
    </source>
</evidence>
<dbReference type="GO" id="GO:0030596">
    <property type="term" value="F:alpha-L-rhamnosidase activity"/>
    <property type="evidence" value="ECO:0007669"/>
    <property type="project" value="UniProtKB-EC"/>
</dbReference>
<feature type="domain" description="Alpha-L-rhamnosidase six-hairpin glycosidase" evidence="3">
    <location>
        <begin position="16"/>
        <end position="244"/>
    </location>
</feature>
<evidence type="ECO:0000313" key="5">
    <source>
        <dbReference type="Proteomes" id="UP001370758"/>
    </source>
</evidence>
<sequence length="294" mass="33081">MVDYITKGILRITEGEHAGMWKTSYQFGDWLDPAAPPNSPQQGTDPIFVADTWLCRITNTIAKIAAVLQKNDAEDWSLKASTQLSKWQNRYLLPIGPPESNTEPPALILQDTQTAYSLALNFHLLPEEYIEPAIARLHHLVRERDYHPTTGIAGSPEILHAVTYPRTISSSTLEAKLKSVALAYKLLLGRRDSPSWLYPITMGATSIWERWDSIFPNGTTNADWMTSLNHYALGSVGRWIFENIGGITINHNYNINPNHTEGWKVIFDPIPNLEHGITSSEMKFDSPKGRVECK</sequence>
<dbReference type="SUPFAM" id="SSF48208">
    <property type="entry name" value="Six-hairpin glycosidases"/>
    <property type="match status" value="1"/>
</dbReference>
<dbReference type="InterPro" id="IPR012341">
    <property type="entry name" value="6hp_glycosidase-like_sf"/>
</dbReference>
<reference evidence="4 5" key="1">
    <citation type="submission" date="2023-08" db="EMBL/GenBank/DDBJ databases">
        <authorList>
            <person name="Palmer J.M."/>
        </authorList>
    </citation>
    <scope>NUCLEOTIDE SEQUENCE [LARGE SCALE GENOMIC DNA]</scope>
    <source>
        <strain evidence="4 5">TWF481</strain>
    </source>
</reference>
<dbReference type="InterPro" id="IPR008928">
    <property type="entry name" value="6-hairpin_glycosidase_sf"/>
</dbReference>
<proteinExistence type="predicted"/>
<comment type="catalytic activity">
    <reaction evidence="1">
        <text>Hydrolysis of terminal non-reducing alpha-L-rhamnose residues in alpha-L-rhamnosides.</text>
        <dbReference type="EC" id="3.2.1.40"/>
    </reaction>
</comment>
<dbReference type="Gene3D" id="1.50.10.10">
    <property type="match status" value="1"/>
</dbReference>
<name>A0AAV9W0T5_9PEZI</name>
<accession>A0AAV9W0T5</accession>
<dbReference type="Proteomes" id="UP001370758">
    <property type="component" value="Unassembled WGS sequence"/>
</dbReference>
<dbReference type="AlphaFoldDB" id="A0AAV9W0T5"/>
<dbReference type="PANTHER" id="PTHR33307:SF6">
    <property type="entry name" value="ALPHA-RHAMNOSIDASE (EUROFUNG)-RELATED"/>
    <property type="match status" value="1"/>
</dbReference>
<protein>
    <recommendedName>
        <fullName evidence="2">alpha-L-rhamnosidase</fullName>
        <ecNumber evidence="2">3.2.1.40</ecNumber>
    </recommendedName>
</protein>
<dbReference type="Pfam" id="PF17389">
    <property type="entry name" value="Bac_rhamnosid6H"/>
    <property type="match status" value="1"/>
</dbReference>
<evidence type="ECO:0000256" key="2">
    <source>
        <dbReference type="ARBA" id="ARBA00012652"/>
    </source>
</evidence>
<dbReference type="InterPro" id="IPR016007">
    <property type="entry name" value="Alpha_rhamnosid"/>
</dbReference>
<evidence type="ECO:0000259" key="3">
    <source>
        <dbReference type="Pfam" id="PF17389"/>
    </source>
</evidence>
<organism evidence="4 5">
    <name type="scientific">Arthrobotrys musiformis</name>
    <dbReference type="NCBI Taxonomy" id="47236"/>
    <lineage>
        <taxon>Eukaryota</taxon>
        <taxon>Fungi</taxon>
        <taxon>Dikarya</taxon>
        <taxon>Ascomycota</taxon>
        <taxon>Pezizomycotina</taxon>
        <taxon>Orbiliomycetes</taxon>
        <taxon>Orbiliales</taxon>
        <taxon>Orbiliaceae</taxon>
        <taxon>Arthrobotrys</taxon>
    </lineage>
</organism>
<keyword evidence="5" id="KW-1185">Reference proteome</keyword>
<evidence type="ECO:0000256" key="1">
    <source>
        <dbReference type="ARBA" id="ARBA00001445"/>
    </source>
</evidence>
<gene>
    <name evidence="4" type="ORF">TWF481_010456</name>
</gene>
<dbReference type="EC" id="3.2.1.40" evidence="2"/>
<dbReference type="PANTHER" id="PTHR33307">
    <property type="entry name" value="ALPHA-RHAMNOSIDASE (EUROFUNG)"/>
    <property type="match status" value="1"/>
</dbReference>
<dbReference type="GO" id="GO:0005975">
    <property type="term" value="P:carbohydrate metabolic process"/>
    <property type="evidence" value="ECO:0007669"/>
    <property type="project" value="InterPro"/>
</dbReference>
<dbReference type="EMBL" id="JAVHJL010000007">
    <property type="protein sequence ID" value="KAK6500099.1"/>
    <property type="molecule type" value="Genomic_DNA"/>
</dbReference>
<dbReference type="InterPro" id="IPR035396">
    <property type="entry name" value="Bac_rhamnosid6H"/>
</dbReference>